<dbReference type="Pfam" id="PF07885">
    <property type="entry name" value="Ion_trans_2"/>
    <property type="match status" value="2"/>
</dbReference>
<dbReference type="InterPro" id="IPR003280">
    <property type="entry name" value="2pore_dom_K_chnl"/>
</dbReference>
<dbReference type="GO" id="GO:0005886">
    <property type="term" value="C:plasma membrane"/>
    <property type="evidence" value="ECO:0007669"/>
    <property type="project" value="TreeGrafter"/>
</dbReference>
<dbReference type="Gene3D" id="1.10.287.70">
    <property type="match status" value="2"/>
</dbReference>
<feature type="transmembrane region" description="Helical" evidence="10">
    <location>
        <begin position="428"/>
        <end position="445"/>
    </location>
</feature>
<evidence type="ECO:0000256" key="1">
    <source>
        <dbReference type="ARBA" id="ARBA00004141"/>
    </source>
</evidence>
<feature type="transmembrane region" description="Helical" evidence="10">
    <location>
        <begin position="94"/>
        <end position="118"/>
    </location>
</feature>
<name>A0A9P4QH01_9PEZI</name>
<dbReference type="GO" id="GO:0015271">
    <property type="term" value="F:outward rectifier potassium channel activity"/>
    <property type="evidence" value="ECO:0007669"/>
    <property type="project" value="TreeGrafter"/>
</dbReference>
<keyword evidence="7 8" id="KW-0407">Ion channel</keyword>
<feature type="region of interest" description="Disordered" evidence="9">
    <location>
        <begin position="685"/>
        <end position="739"/>
    </location>
</feature>
<feature type="transmembrane region" description="Helical" evidence="10">
    <location>
        <begin position="396"/>
        <end position="416"/>
    </location>
</feature>
<evidence type="ECO:0000256" key="5">
    <source>
        <dbReference type="ARBA" id="ARBA00023065"/>
    </source>
</evidence>
<accession>A0A9P4QH01</accession>
<feature type="transmembrane region" description="Helical" evidence="10">
    <location>
        <begin position="173"/>
        <end position="196"/>
    </location>
</feature>
<comment type="caution">
    <text evidence="12">The sequence shown here is derived from an EMBL/GenBank/DDBJ whole genome shotgun (WGS) entry which is preliminary data.</text>
</comment>
<evidence type="ECO:0000256" key="4">
    <source>
        <dbReference type="ARBA" id="ARBA00022989"/>
    </source>
</evidence>
<comment type="subcellular location">
    <subcellularLocation>
        <location evidence="1">Membrane</location>
        <topology evidence="1">Multi-pass membrane protein</topology>
    </subcellularLocation>
</comment>
<feature type="transmembrane region" description="Helical" evidence="10">
    <location>
        <begin position="130"/>
        <end position="153"/>
    </location>
</feature>
<evidence type="ECO:0000313" key="13">
    <source>
        <dbReference type="Proteomes" id="UP000799441"/>
    </source>
</evidence>
<dbReference type="FunFam" id="1.10.287.70:FF:000182">
    <property type="entry name" value="Outward-rectifier potassium channel TOK1"/>
    <property type="match status" value="1"/>
</dbReference>
<dbReference type="OrthoDB" id="297496at2759"/>
<evidence type="ECO:0000256" key="8">
    <source>
        <dbReference type="RuleBase" id="RU003857"/>
    </source>
</evidence>
<dbReference type="EMBL" id="MU003770">
    <property type="protein sequence ID" value="KAF2724731.1"/>
    <property type="molecule type" value="Genomic_DNA"/>
</dbReference>
<feature type="transmembrane region" description="Helical" evidence="10">
    <location>
        <begin position="53"/>
        <end position="74"/>
    </location>
</feature>
<feature type="compositionally biased region" description="Basic and acidic residues" evidence="9">
    <location>
        <begin position="636"/>
        <end position="649"/>
    </location>
</feature>
<feature type="compositionally biased region" description="Polar residues" evidence="9">
    <location>
        <begin position="1"/>
        <end position="25"/>
    </location>
</feature>
<evidence type="ECO:0000313" key="12">
    <source>
        <dbReference type="EMBL" id="KAF2724731.1"/>
    </source>
</evidence>
<comment type="similarity">
    <text evidence="8">Belongs to the two pore domain potassium channel (TC 1.A.1.8) family.</text>
</comment>
<reference evidence="12" key="1">
    <citation type="journal article" date="2020" name="Stud. Mycol.">
        <title>101 Dothideomycetes genomes: a test case for predicting lifestyles and emergence of pathogens.</title>
        <authorList>
            <person name="Haridas S."/>
            <person name="Albert R."/>
            <person name="Binder M."/>
            <person name="Bloem J."/>
            <person name="Labutti K."/>
            <person name="Salamov A."/>
            <person name="Andreopoulos B."/>
            <person name="Baker S."/>
            <person name="Barry K."/>
            <person name="Bills G."/>
            <person name="Bluhm B."/>
            <person name="Cannon C."/>
            <person name="Castanera R."/>
            <person name="Culley D."/>
            <person name="Daum C."/>
            <person name="Ezra D."/>
            <person name="Gonzalez J."/>
            <person name="Henrissat B."/>
            <person name="Kuo A."/>
            <person name="Liang C."/>
            <person name="Lipzen A."/>
            <person name="Lutzoni F."/>
            <person name="Magnuson J."/>
            <person name="Mondo S."/>
            <person name="Nolan M."/>
            <person name="Ohm R."/>
            <person name="Pangilinan J."/>
            <person name="Park H.-J."/>
            <person name="Ramirez L."/>
            <person name="Alfaro M."/>
            <person name="Sun H."/>
            <person name="Tritt A."/>
            <person name="Yoshinaga Y."/>
            <person name="Zwiers L.-H."/>
            <person name="Turgeon B."/>
            <person name="Goodwin S."/>
            <person name="Spatafora J."/>
            <person name="Crous P."/>
            <person name="Grigoriev I."/>
        </authorList>
    </citation>
    <scope>NUCLEOTIDE SEQUENCE</scope>
    <source>
        <strain evidence="12">CBS 116435</strain>
    </source>
</reference>
<proteinExistence type="inferred from homology"/>
<sequence>MSTTDPGIENQISETSNNVDRSSFGHTREQEKEEEAELLDPSRYWFMSTACPLLASTFGPIATAFSILALVYEWRVYIPPGETEDKGITMTDPSWLIAVNALSLVAALMANMSLLLNMAKRLRFSIAQPITIAGFFLSSILLIADISALTSSPSYDITYGPAIPDSRHALSSAVYYAIFAAAIYFLIAVLMCLTVWGANQGFYERDFNLTASQRTLMLQTMSFVAYLLLGALVFCKIEGWEYLNAVYWANVTLLTVGLGDMSPSTRTGRGLLFPFAIGGILMVGLVVGSIRTLALERGESKLSARITEKKRAYATRHVNTRKNSIRISTFSSTTFVAGADLTMTQRRREEFETMRKVQAAAERERRWMALLSSSSIALVLWFAGAAIFMRCERDQGWTYFQALYFSYTSLLTIGYGDYSPMSNSGKPFFVLWSLLAVPSLTILISNMGDTIVKWFSDLTVWVGTVTVLPNEGGFRTSAKVLLTQILPKRSRHRQTGFTAPGILGILPQGDRQNGDDDEKRTNEALVLDRLAERLSEHVEDEDLDTAYEHMTVEEREQKDTEFYHYVLARECRNVQNDISARPPRQYSWADWEYFLKLIGNSAVSRVYTFPGQRHPDVLTPAPLRCPPTNSSGDHSAAIDDRQQQEKDPYGQDWSWMSSESPLLGQKTESEWLLERLLAALERETNRQRKGYKKRSPIRLSEMRDHIINKRAGRMSESSDAGAKDRPESQPGEEIPNKAQ</sequence>
<evidence type="ECO:0000256" key="3">
    <source>
        <dbReference type="ARBA" id="ARBA00022692"/>
    </source>
</evidence>
<feature type="transmembrane region" description="Helical" evidence="10">
    <location>
        <begin position="216"/>
        <end position="234"/>
    </location>
</feature>
<dbReference type="GO" id="GO:0022841">
    <property type="term" value="F:potassium ion leak channel activity"/>
    <property type="evidence" value="ECO:0007669"/>
    <property type="project" value="TreeGrafter"/>
</dbReference>
<protein>
    <recommendedName>
        <fullName evidence="11">Potassium channel domain-containing protein</fullName>
    </recommendedName>
</protein>
<feature type="region of interest" description="Disordered" evidence="9">
    <location>
        <begin position="622"/>
        <end position="660"/>
    </location>
</feature>
<feature type="transmembrane region" description="Helical" evidence="10">
    <location>
        <begin position="367"/>
        <end position="389"/>
    </location>
</feature>
<dbReference type="SUPFAM" id="SSF81324">
    <property type="entry name" value="Voltage-gated potassium channels"/>
    <property type="match status" value="2"/>
</dbReference>
<dbReference type="InterPro" id="IPR013099">
    <property type="entry name" value="K_chnl_dom"/>
</dbReference>
<gene>
    <name evidence="12" type="ORF">K431DRAFT_281682</name>
</gene>
<dbReference type="PANTHER" id="PTHR11003">
    <property type="entry name" value="POTASSIUM CHANNEL, SUBFAMILY K"/>
    <property type="match status" value="1"/>
</dbReference>
<keyword evidence="4 10" id="KW-1133">Transmembrane helix</keyword>
<dbReference type="GO" id="GO:0030322">
    <property type="term" value="P:stabilization of membrane potential"/>
    <property type="evidence" value="ECO:0007669"/>
    <property type="project" value="TreeGrafter"/>
</dbReference>
<dbReference type="PRINTS" id="PR01333">
    <property type="entry name" value="2POREKCHANEL"/>
</dbReference>
<keyword evidence="3 8" id="KW-0812">Transmembrane</keyword>
<organism evidence="12 13">
    <name type="scientific">Polychaeton citri CBS 116435</name>
    <dbReference type="NCBI Taxonomy" id="1314669"/>
    <lineage>
        <taxon>Eukaryota</taxon>
        <taxon>Fungi</taxon>
        <taxon>Dikarya</taxon>
        <taxon>Ascomycota</taxon>
        <taxon>Pezizomycotina</taxon>
        <taxon>Dothideomycetes</taxon>
        <taxon>Dothideomycetidae</taxon>
        <taxon>Capnodiales</taxon>
        <taxon>Capnodiaceae</taxon>
        <taxon>Polychaeton</taxon>
    </lineage>
</organism>
<feature type="domain" description="Potassium channel" evidence="11">
    <location>
        <begin position="223"/>
        <end position="292"/>
    </location>
</feature>
<evidence type="ECO:0000256" key="7">
    <source>
        <dbReference type="ARBA" id="ARBA00023303"/>
    </source>
</evidence>
<feature type="transmembrane region" description="Helical" evidence="10">
    <location>
        <begin position="271"/>
        <end position="294"/>
    </location>
</feature>
<dbReference type="AlphaFoldDB" id="A0A9P4QH01"/>
<dbReference type="Proteomes" id="UP000799441">
    <property type="component" value="Unassembled WGS sequence"/>
</dbReference>
<keyword evidence="2 8" id="KW-0813">Transport</keyword>
<feature type="compositionally biased region" description="Basic residues" evidence="9">
    <location>
        <begin position="687"/>
        <end position="696"/>
    </location>
</feature>
<evidence type="ECO:0000259" key="11">
    <source>
        <dbReference type="Pfam" id="PF07885"/>
    </source>
</evidence>
<feature type="region of interest" description="Disordered" evidence="9">
    <location>
        <begin position="1"/>
        <end position="34"/>
    </location>
</feature>
<evidence type="ECO:0000256" key="6">
    <source>
        <dbReference type="ARBA" id="ARBA00023136"/>
    </source>
</evidence>
<dbReference type="PANTHER" id="PTHR11003:SF301">
    <property type="entry name" value="POTASSIUM CHANNEL PROTEIN"/>
    <property type="match status" value="1"/>
</dbReference>
<evidence type="ECO:0000256" key="9">
    <source>
        <dbReference type="SAM" id="MobiDB-lite"/>
    </source>
</evidence>
<evidence type="ECO:0000256" key="10">
    <source>
        <dbReference type="SAM" id="Phobius"/>
    </source>
</evidence>
<feature type="domain" description="Potassium channel" evidence="11">
    <location>
        <begin position="377"/>
        <end position="452"/>
    </location>
</feature>
<keyword evidence="13" id="KW-1185">Reference proteome</keyword>
<evidence type="ECO:0000256" key="2">
    <source>
        <dbReference type="ARBA" id="ARBA00022448"/>
    </source>
</evidence>
<keyword evidence="6 10" id="KW-0472">Membrane</keyword>
<keyword evidence="5 8" id="KW-0406">Ion transport</keyword>